<accession>A0A1L9VFY9</accession>
<dbReference type="VEuPathDB" id="FungiDB:ASPGLDRAFT_506576"/>
<protein>
    <submittedName>
        <fullName evidence="2">Uncharacterized protein</fullName>
    </submittedName>
</protein>
<keyword evidence="1" id="KW-0812">Transmembrane</keyword>
<organism evidence="2 3">
    <name type="scientific">Aspergillus glaucus CBS 516.65</name>
    <dbReference type="NCBI Taxonomy" id="1160497"/>
    <lineage>
        <taxon>Eukaryota</taxon>
        <taxon>Fungi</taxon>
        <taxon>Dikarya</taxon>
        <taxon>Ascomycota</taxon>
        <taxon>Pezizomycotina</taxon>
        <taxon>Eurotiomycetes</taxon>
        <taxon>Eurotiomycetidae</taxon>
        <taxon>Eurotiales</taxon>
        <taxon>Aspergillaceae</taxon>
        <taxon>Aspergillus</taxon>
        <taxon>Aspergillus subgen. Aspergillus</taxon>
    </lineage>
</organism>
<keyword evidence="1" id="KW-1133">Transmembrane helix</keyword>
<evidence type="ECO:0000256" key="1">
    <source>
        <dbReference type="SAM" id="Phobius"/>
    </source>
</evidence>
<proteinExistence type="predicted"/>
<dbReference type="AlphaFoldDB" id="A0A1L9VFY9"/>
<dbReference type="GeneID" id="34463617"/>
<reference evidence="3" key="1">
    <citation type="journal article" date="2017" name="Genome Biol.">
        <title>Comparative genomics reveals high biological diversity and specific adaptations in the industrially and medically important fungal genus Aspergillus.</title>
        <authorList>
            <person name="de Vries R.P."/>
            <person name="Riley R."/>
            <person name="Wiebenga A."/>
            <person name="Aguilar-Osorio G."/>
            <person name="Amillis S."/>
            <person name="Uchima C.A."/>
            <person name="Anderluh G."/>
            <person name="Asadollahi M."/>
            <person name="Askin M."/>
            <person name="Barry K."/>
            <person name="Battaglia E."/>
            <person name="Bayram O."/>
            <person name="Benocci T."/>
            <person name="Braus-Stromeyer S.A."/>
            <person name="Caldana C."/>
            <person name="Canovas D."/>
            <person name="Cerqueira G.C."/>
            <person name="Chen F."/>
            <person name="Chen W."/>
            <person name="Choi C."/>
            <person name="Clum A."/>
            <person name="Dos Santos R.A."/>
            <person name="Damasio A.R."/>
            <person name="Diallinas G."/>
            <person name="Emri T."/>
            <person name="Fekete E."/>
            <person name="Flipphi M."/>
            <person name="Freyberg S."/>
            <person name="Gallo A."/>
            <person name="Gournas C."/>
            <person name="Habgood R."/>
            <person name="Hainaut M."/>
            <person name="Harispe M.L."/>
            <person name="Henrissat B."/>
            <person name="Hilden K.S."/>
            <person name="Hope R."/>
            <person name="Hossain A."/>
            <person name="Karabika E."/>
            <person name="Karaffa L."/>
            <person name="Karanyi Z."/>
            <person name="Krasevec N."/>
            <person name="Kuo A."/>
            <person name="Kusch H."/>
            <person name="LaButti K."/>
            <person name="Lagendijk E.L."/>
            <person name="Lapidus A."/>
            <person name="Levasseur A."/>
            <person name="Lindquist E."/>
            <person name="Lipzen A."/>
            <person name="Logrieco A.F."/>
            <person name="MacCabe A."/>
            <person name="Maekelae M.R."/>
            <person name="Malavazi I."/>
            <person name="Melin P."/>
            <person name="Meyer V."/>
            <person name="Mielnichuk N."/>
            <person name="Miskei M."/>
            <person name="Molnar A.P."/>
            <person name="Mule G."/>
            <person name="Ngan C.Y."/>
            <person name="Orejas M."/>
            <person name="Orosz E."/>
            <person name="Ouedraogo J.P."/>
            <person name="Overkamp K.M."/>
            <person name="Park H.-S."/>
            <person name="Perrone G."/>
            <person name="Piumi F."/>
            <person name="Punt P.J."/>
            <person name="Ram A.F."/>
            <person name="Ramon A."/>
            <person name="Rauscher S."/>
            <person name="Record E."/>
            <person name="Riano-Pachon D.M."/>
            <person name="Robert V."/>
            <person name="Roehrig J."/>
            <person name="Ruller R."/>
            <person name="Salamov A."/>
            <person name="Salih N.S."/>
            <person name="Samson R.A."/>
            <person name="Sandor E."/>
            <person name="Sanguinetti M."/>
            <person name="Schuetze T."/>
            <person name="Sepcic K."/>
            <person name="Shelest E."/>
            <person name="Sherlock G."/>
            <person name="Sophianopoulou V."/>
            <person name="Squina F.M."/>
            <person name="Sun H."/>
            <person name="Susca A."/>
            <person name="Todd R.B."/>
            <person name="Tsang A."/>
            <person name="Unkles S.E."/>
            <person name="van de Wiele N."/>
            <person name="van Rossen-Uffink D."/>
            <person name="Oliveira J.V."/>
            <person name="Vesth T.C."/>
            <person name="Visser J."/>
            <person name="Yu J.-H."/>
            <person name="Zhou M."/>
            <person name="Andersen M.R."/>
            <person name="Archer D.B."/>
            <person name="Baker S.E."/>
            <person name="Benoit I."/>
            <person name="Brakhage A.A."/>
            <person name="Braus G.H."/>
            <person name="Fischer R."/>
            <person name="Frisvad J.C."/>
            <person name="Goldman G.H."/>
            <person name="Houbraken J."/>
            <person name="Oakley B."/>
            <person name="Pocsi I."/>
            <person name="Scazzocchio C."/>
            <person name="Seiboth B."/>
            <person name="vanKuyk P.A."/>
            <person name="Wortman J."/>
            <person name="Dyer P.S."/>
            <person name="Grigoriev I.V."/>
        </authorList>
    </citation>
    <scope>NUCLEOTIDE SEQUENCE [LARGE SCALE GENOMIC DNA]</scope>
    <source>
        <strain evidence="3">CBS 516.65</strain>
    </source>
</reference>
<gene>
    <name evidence="2" type="ORF">ASPGLDRAFT_506576</name>
</gene>
<evidence type="ECO:0000313" key="3">
    <source>
        <dbReference type="Proteomes" id="UP000184300"/>
    </source>
</evidence>
<dbReference type="Proteomes" id="UP000184300">
    <property type="component" value="Unassembled WGS sequence"/>
</dbReference>
<dbReference type="RefSeq" id="XP_022399518.1">
    <property type="nucleotide sequence ID" value="XM_022547356.1"/>
</dbReference>
<name>A0A1L9VFY9_ASPGL</name>
<evidence type="ECO:0000313" key="2">
    <source>
        <dbReference type="EMBL" id="OJJ82820.1"/>
    </source>
</evidence>
<dbReference type="EMBL" id="KV878901">
    <property type="protein sequence ID" value="OJJ82820.1"/>
    <property type="molecule type" value="Genomic_DNA"/>
</dbReference>
<feature type="transmembrane region" description="Helical" evidence="1">
    <location>
        <begin position="21"/>
        <end position="42"/>
    </location>
</feature>
<keyword evidence="3" id="KW-1185">Reference proteome</keyword>
<sequence>MLFRLLFVMGIVERKKTSWPIMYHSILFLDLCISGNLSFLWIGRGMEWAVTKQCGYIVDHIQTIFKPYQASKHISSHVQQVTI</sequence>
<keyword evidence="1" id="KW-0472">Membrane</keyword>